<evidence type="ECO:0000313" key="7">
    <source>
        <dbReference type="EMBL" id="GCD10755.1"/>
    </source>
</evidence>
<proteinExistence type="inferred from homology"/>
<dbReference type="InterPro" id="IPR036388">
    <property type="entry name" value="WH-like_DNA-bd_sf"/>
</dbReference>
<dbReference type="Pfam" id="PF04542">
    <property type="entry name" value="Sigma70_r2"/>
    <property type="match status" value="1"/>
</dbReference>
<feature type="domain" description="RNA polymerase sigma-70 region 2" evidence="5">
    <location>
        <begin position="28"/>
        <end position="95"/>
    </location>
</feature>
<keyword evidence="3" id="KW-0731">Sigma factor</keyword>
<dbReference type="Pfam" id="PF08281">
    <property type="entry name" value="Sigma70_r4_2"/>
    <property type="match status" value="1"/>
</dbReference>
<reference evidence="7 8" key="1">
    <citation type="submission" date="2018-11" db="EMBL/GenBank/DDBJ databases">
        <title>Genome sequencing and assembly of Clostridium tagluense strain A121.</title>
        <authorList>
            <person name="Murakami T."/>
            <person name="Segawa T."/>
            <person name="Shcherbakova V.A."/>
            <person name="Mori H."/>
            <person name="Yoshimura Y."/>
        </authorList>
    </citation>
    <scope>NUCLEOTIDE SEQUENCE [LARGE SCALE GENOMIC DNA]</scope>
    <source>
        <strain evidence="7 8">A121</strain>
    </source>
</reference>
<dbReference type="OrthoDB" id="9784984at2"/>
<protein>
    <submittedName>
        <fullName evidence="7">Specialized sigma subunit of RNA polymerase</fullName>
    </submittedName>
</protein>
<keyword evidence="2" id="KW-0805">Transcription regulation</keyword>
<evidence type="ECO:0000256" key="3">
    <source>
        <dbReference type="ARBA" id="ARBA00023082"/>
    </source>
</evidence>
<dbReference type="AlphaFoldDB" id="A0A401UMJ7"/>
<comment type="caution">
    <text evidence="7">The sequence shown here is derived from an EMBL/GenBank/DDBJ whole genome shotgun (WGS) entry which is preliminary data.</text>
</comment>
<name>A0A401UMJ7_9CLOT</name>
<evidence type="ECO:0000313" key="8">
    <source>
        <dbReference type="Proteomes" id="UP000287872"/>
    </source>
</evidence>
<dbReference type="SUPFAM" id="SSF88659">
    <property type="entry name" value="Sigma3 and sigma4 domains of RNA polymerase sigma factors"/>
    <property type="match status" value="1"/>
</dbReference>
<dbReference type="PANTHER" id="PTHR43133:SF57">
    <property type="entry name" value="RNA POLYMERASE SIGMA-70 FACTOR"/>
    <property type="match status" value="1"/>
</dbReference>
<dbReference type="InterPro" id="IPR014284">
    <property type="entry name" value="RNA_pol_sigma-70_dom"/>
</dbReference>
<evidence type="ECO:0000256" key="2">
    <source>
        <dbReference type="ARBA" id="ARBA00023015"/>
    </source>
</evidence>
<keyword evidence="4" id="KW-0804">Transcription</keyword>
<comment type="similarity">
    <text evidence="1">Belongs to the sigma-70 factor family. ECF subfamily.</text>
</comment>
<organism evidence="7 8">
    <name type="scientific">Clostridium tagluense</name>
    <dbReference type="NCBI Taxonomy" id="360422"/>
    <lineage>
        <taxon>Bacteria</taxon>
        <taxon>Bacillati</taxon>
        <taxon>Bacillota</taxon>
        <taxon>Clostridia</taxon>
        <taxon>Eubacteriales</taxon>
        <taxon>Clostridiaceae</taxon>
        <taxon>Clostridium</taxon>
    </lineage>
</organism>
<accession>A0A401UMJ7</accession>
<dbReference type="Gene3D" id="1.10.1740.10">
    <property type="match status" value="1"/>
</dbReference>
<dbReference type="SUPFAM" id="SSF88946">
    <property type="entry name" value="Sigma2 domain of RNA polymerase sigma factors"/>
    <property type="match status" value="1"/>
</dbReference>
<feature type="domain" description="RNA polymerase sigma factor 70 region 4 type 2" evidence="6">
    <location>
        <begin position="127"/>
        <end position="178"/>
    </location>
</feature>
<dbReference type="Proteomes" id="UP000287872">
    <property type="component" value="Unassembled WGS sequence"/>
</dbReference>
<sequence length="191" mass="22603">MKQLALCDISYKKEITEELCREEEFARIFESYYKRVYNYMYYRVNSIETSEDLTSQVFEKIMVKIDMYSQGKSPFEVWMFAIARNIVNDYFRSLKKHKLFSLDTIKDLVSRGKTPEDIILSAESNSELSKALKILNERDRNIVSLKFGANLKNQEIAQILDITESNVGVILYRTMKKLKKKIEEERGKYEQ</sequence>
<evidence type="ECO:0000259" key="6">
    <source>
        <dbReference type="Pfam" id="PF08281"/>
    </source>
</evidence>
<dbReference type="InterPro" id="IPR013324">
    <property type="entry name" value="RNA_pol_sigma_r3/r4-like"/>
</dbReference>
<dbReference type="PANTHER" id="PTHR43133">
    <property type="entry name" value="RNA POLYMERASE ECF-TYPE SIGMA FACTO"/>
    <property type="match status" value="1"/>
</dbReference>
<dbReference type="EMBL" id="BHYK01000012">
    <property type="protein sequence ID" value="GCD10755.1"/>
    <property type="molecule type" value="Genomic_DNA"/>
</dbReference>
<dbReference type="InterPro" id="IPR007627">
    <property type="entry name" value="RNA_pol_sigma70_r2"/>
</dbReference>
<dbReference type="RefSeq" id="WP_125001944.1">
    <property type="nucleotide sequence ID" value="NZ_BHYK01000012.1"/>
</dbReference>
<dbReference type="Gene3D" id="1.10.10.10">
    <property type="entry name" value="Winged helix-like DNA-binding domain superfamily/Winged helix DNA-binding domain"/>
    <property type="match status" value="1"/>
</dbReference>
<dbReference type="InterPro" id="IPR013249">
    <property type="entry name" value="RNA_pol_sigma70_r4_t2"/>
</dbReference>
<gene>
    <name evidence="7" type="ORF">Ctaglu_23780</name>
</gene>
<evidence type="ECO:0000256" key="4">
    <source>
        <dbReference type="ARBA" id="ARBA00023163"/>
    </source>
</evidence>
<dbReference type="GO" id="GO:0003677">
    <property type="term" value="F:DNA binding"/>
    <property type="evidence" value="ECO:0007669"/>
    <property type="project" value="InterPro"/>
</dbReference>
<dbReference type="CDD" id="cd06171">
    <property type="entry name" value="Sigma70_r4"/>
    <property type="match status" value="1"/>
</dbReference>
<dbReference type="InterPro" id="IPR013325">
    <property type="entry name" value="RNA_pol_sigma_r2"/>
</dbReference>
<dbReference type="NCBIfam" id="TIGR02937">
    <property type="entry name" value="sigma70-ECF"/>
    <property type="match status" value="1"/>
</dbReference>
<dbReference type="GO" id="GO:0016987">
    <property type="term" value="F:sigma factor activity"/>
    <property type="evidence" value="ECO:0007669"/>
    <property type="project" value="UniProtKB-KW"/>
</dbReference>
<dbReference type="InterPro" id="IPR039425">
    <property type="entry name" value="RNA_pol_sigma-70-like"/>
</dbReference>
<keyword evidence="8" id="KW-1185">Reference proteome</keyword>
<evidence type="ECO:0000256" key="1">
    <source>
        <dbReference type="ARBA" id="ARBA00010641"/>
    </source>
</evidence>
<evidence type="ECO:0000259" key="5">
    <source>
        <dbReference type="Pfam" id="PF04542"/>
    </source>
</evidence>
<dbReference type="GO" id="GO:0006352">
    <property type="term" value="P:DNA-templated transcription initiation"/>
    <property type="evidence" value="ECO:0007669"/>
    <property type="project" value="InterPro"/>
</dbReference>